<reference evidence="2" key="1">
    <citation type="submission" date="2022-11" db="EMBL/GenBank/DDBJ databases">
        <authorList>
            <person name="Morgan W.R."/>
            <person name="Tartar A."/>
        </authorList>
    </citation>
    <scope>NUCLEOTIDE SEQUENCE</scope>
    <source>
        <strain evidence="2">ARSEF 373</strain>
    </source>
</reference>
<dbReference type="Proteomes" id="UP001146120">
    <property type="component" value="Unassembled WGS sequence"/>
</dbReference>
<name>A0AAV2ZF25_9STRA</name>
<sequence>MAGPMALPVVHSLICQTEAAIHEQVSWSSRRQSCRLRCLTSRLHIQENSSRPKKEPTLLFPIMRVSLPSLEEFRTRFMQTNTPVIITNAMEAWPALGRNDPRRSWRCLEYLRKTAGLRTVPVEVGSSYLEDDWGQTLMTLNEFLDTHILPQEEQPNEGEDHKRTGYLAQHHLFEQIPSLGRDIMTPDYCAIPRDESDDTADVDDVAVNAWFGPRNTVSPLHHDPKDNLLCQVVGKKYLRLYAPCESDKLYPVEGLLSNTSQVDVEQPDLDEFPRFSTATYIDCVLAEGEMLYIPPKWWHFVKSLSTSFSVSFWWT</sequence>
<dbReference type="EMBL" id="DAKRPA010000016">
    <property type="protein sequence ID" value="DBA03708.1"/>
    <property type="molecule type" value="Genomic_DNA"/>
</dbReference>
<feature type="domain" description="JmjC" evidence="1">
    <location>
        <begin position="165"/>
        <end position="315"/>
    </location>
</feature>
<evidence type="ECO:0000259" key="1">
    <source>
        <dbReference type="PROSITE" id="PS51184"/>
    </source>
</evidence>
<dbReference type="PROSITE" id="PS51184">
    <property type="entry name" value="JMJC"/>
    <property type="match status" value="1"/>
</dbReference>
<accession>A0AAV2ZF25</accession>
<dbReference type="InterPro" id="IPR003347">
    <property type="entry name" value="JmjC_dom"/>
</dbReference>
<reference evidence="2" key="2">
    <citation type="journal article" date="2023" name="Microbiol Resour">
        <title>Decontamination and Annotation of the Draft Genome Sequence of the Oomycete Lagenidium giganteum ARSEF 373.</title>
        <authorList>
            <person name="Morgan W.R."/>
            <person name="Tartar A."/>
        </authorList>
    </citation>
    <scope>NUCLEOTIDE SEQUENCE</scope>
    <source>
        <strain evidence="2">ARSEF 373</strain>
    </source>
</reference>
<dbReference type="PANTHER" id="PTHR12461:SF105">
    <property type="entry name" value="HYPOXIA-INDUCIBLE FACTOR 1-ALPHA INHIBITOR"/>
    <property type="match status" value="1"/>
</dbReference>
<dbReference type="InterPro" id="IPR041667">
    <property type="entry name" value="Cupin_8"/>
</dbReference>
<evidence type="ECO:0000313" key="3">
    <source>
        <dbReference type="Proteomes" id="UP001146120"/>
    </source>
</evidence>
<dbReference type="SUPFAM" id="SSF51197">
    <property type="entry name" value="Clavaminate synthase-like"/>
    <property type="match status" value="1"/>
</dbReference>
<protein>
    <recommendedName>
        <fullName evidence="1">JmjC domain-containing protein</fullName>
    </recommendedName>
</protein>
<keyword evidence="3" id="KW-1185">Reference proteome</keyword>
<proteinExistence type="predicted"/>
<dbReference type="PANTHER" id="PTHR12461">
    <property type="entry name" value="HYPOXIA-INDUCIBLE FACTOR 1 ALPHA INHIBITOR-RELATED"/>
    <property type="match status" value="1"/>
</dbReference>
<comment type="caution">
    <text evidence="2">The sequence shown here is derived from an EMBL/GenBank/DDBJ whole genome shotgun (WGS) entry which is preliminary data.</text>
</comment>
<dbReference type="FunFam" id="2.60.120.650:FF:000061">
    <property type="entry name" value="Glucosamine 6-phosphate N-acetyltransferase"/>
    <property type="match status" value="1"/>
</dbReference>
<organism evidence="2 3">
    <name type="scientific">Lagenidium giganteum</name>
    <dbReference type="NCBI Taxonomy" id="4803"/>
    <lineage>
        <taxon>Eukaryota</taxon>
        <taxon>Sar</taxon>
        <taxon>Stramenopiles</taxon>
        <taxon>Oomycota</taxon>
        <taxon>Peronosporomycetes</taxon>
        <taxon>Pythiales</taxon>
        <taxon>Pythiaceae</taxon>
    </lineage>
</organism>
<dbReference type="SMART" id="SM00558">
    <property type="entry name" value="JmjC"/>
    <property type="match status" value="1"/>
</dbReference>
<dbReference type="AlphaFoldDB" id="A0AAV2ZF25"/>
<gene>
    <name evidence="2" type="ORF">N0F65_004125</name>
</gene>
<dbReference type="Gene3D" id="2.60.120.650">
    <property type="entry name" value="Cupin"/>
    <property type="match status" value="1"/>
</dbReference>
<dbReference type="Pfam" id="PF13621">
    <property type="entry name" value="Cupin_8"/>
    <property type="match status" value="1"/>
</dbReference>
<evidence type="ECO:0000313" key="2">
    <source>
        <dbReference type="EMBL" id="DBA03708.1"/>
    </source>
</evidence>